<reference evidence="6 7" key="1">
    <citation type="submission" date="2019-08" db="EMBL/GenBank/DDBJ databases">
        <title>Deep-cultivation of Planctomycetes and their phenomic and genomic characterization uncovers novel biology.</title>
        <authorList>
            <person name="Wiegand S."/>
            <person name="Jogler M."/>
            <person name="Boedeker C."/>
            <person name="Pinto D."/>
            <person name="Vollmers J."/>
            <person name="Rivas-Marin E."/>
            <person name="Kohn T."/>
            <person name="Peeters S.H."/>
            <person name="Heuer A."/>
            <person name="Rast P."/>
            <person name="Oberbeckmann S."/>
            <person name="Bunk B."/>
            <person name="Jeske O."/>
            <person name="Meyerdierks A."/>
            <person name="Storesund J.E."/>
            <person name="Kallscheuer N."/>
            <person name="Luecker S."/>
            <person name="Lage O.M."/>
            <person name="Pohl T."/>
            <person name="Merkel B.J."/>
            <person name="Hornburger P."/>
            <person name="Mueller R.-W."/>
            <person name="Bruemmer F."/>
            <person name="Labrenz M."/>
            <person name="Spormann A.M."/>
            <person name="Op den Camp H."/>
            <person name="Overmann J."/>
            <person name="Amann R."/>
            <person name="Jetten M.S.M."/>
            <person name="Mascher T."/>
            <person name="Medema M.H."/>
            <person name="Devos D.P."/>
            <person name="Kaster A.-K."/>
            <person name="Ovreas L."/>
            <person name="Rohde M."/>
            <person name="Galperin M.Y."/>
            <person name="Jogler C."/>
        </authorList>
    </citation>
    <scope>NUCLEOTIDE SEQUENCE [LARGE SCALE GENOMIC DNA]</scope>
    <source>
        <strain evidence="6 7">FC18</strain>
    </source>
</reference>
<dbReference type="InterPro" id="IPR036388">
    <property type="entry name" value="WH-like_DNA-bd_sf"/>
</dbReference>
<dbReference type="NCBIfam" id="TIGR02937">
    <property type="entry name" value="sigma70-ECF"/>
    <property type="match status" value="1"/>
</dbReference>
<evidence type="ECO:0000256" key="4">
    <source>
        <dbReference type="ARBA" id="ARBA00023163"/>
    </source>
</evidence>
<evidence type="ECO:0000313" key="6">
    <source>
        <dbReference type="EMBL" id="QEG21440.1"/>
    </source>
</evidence>
<protein>
    <submittedName>
        <fullName evidence="6">ECF RNA polymerase sigma factor SigG</fullName>
    </submittedName>
</protein>
<proteinExistence type="inferred from homology"/>
<comment type="similarity">
    <text evidence="1">Belongs to the sigma-70 factor family. ECF subfamily.</text>
</comment>
<evidence type="ECO:0000259" key="5">
    <source>
        <dbReference type="Pfam" id="PF04545"/>
    </source>
</evidence>
<dbReference type="EMBL" id="CP042912">
    <property type="protein sequence ID" value="QEG21440.1"/>
    <property type="molecule type" value="Genomic_DNA"/>
</dbReference>
<dbReference type="SUPFAM" id="SSF88659">
    <property type="entry name" value="Sigma3 and sigma4 domains of RNA polymerase sigma factors"/>
    <property type="match status" value="1"/>
</dbReference>
<gene>
    <name evidence="6" type="primary">sigG</name>
    <name evidence="6" type="ORF">MFFC18_12960</name>
</gene>
<accession>A0A5B9P976</accession>
<dbReference type="OrthoDB" id="276109at2"/>
<keyword evidence="2" id="KW-0805">Transcription regulation</keyword>
<dbReference type="GO" id="GO:0003677">
    <property type="term" value="F:DNA binding"/>
    <property type="evidence" value="ECO:0007669"/>
    <property type="project" value="InterPro"/>
</dbReference>
<dbReference type="GO" id="GO:0016987">
    <property type="term" value="F:sigma factor activity"/>
    <property type="evidence" value="ECO:0007669"/>
    <property type="project" value="UniProtKB-KW"/>
</dbReference>
<evidence type="ECO:0000256" key="3">
    <source>
        <dbReference type="ARBA" id="ARBA00023082"/>
    </source>
</evidence>
<dbReference type="Proteomes" id="UP000322214">
    <property type="component" value="Chromosome"/>
</dbReference>
<feature type="domain" description="RNA polymerase sigma-70 region 4" evidence="5">
    <location>
        <begin position="157"/>
        <end position="205"/>
    </location>
</feature>
<evidence type="ECO:0000256" key="1">
    <source>
        <dbReference type="ARBA" id="ARBA00010641"/>
    </source>
</evidence>
<dbReference type="CDD" id="cd06171">
    <property type="entry name" value="Sigma70_r4"/>
    <property type="match status" value="1"/>
</dbReference>
<dbReference type="InterPro" id="IPR013324">
    <property type="entry name" value="RNA_pol_sigma_r3/r4-like"/>
</dbReference>
<dbReference type="InterPro" id="IPR013325">
    <property type="entry name" value="RNA_pol_sigma_r2"/>
</dbReference>
<dbReference type="InterPro" id="IPR007630">
    <property type="entry name" value="RNA_pol_sigma70_r4"/>
</dbReference>
<dbReference type="Gene3D" id="1.10.10.10">
    <property type="entry name" value="Winged helix-like DNA-binding domain superfamily/Winged helix DNA-binding domain"/>
    <property type="match status" value="1"/>
</dbReference>
<dbReference type="PANTHER" id="PTHR43133:SF51">
    <property type="entry name" value="RNA POLYMERASE SIGMA FACTOR"/>
    <property type="match status" value="1"/>
</dbReference>
<dbReference type="SUPFAM" id="SSF88946">
    <property type="entry name" value="Sigma2 domain of RNA polymerase sigma factors"/>
    <property type="match status" value="1"/>
</dbReference>
<dbReference type="GO" id="GO:0006352">
    <property type="term" value="P:DNA-templated transcription initiation"/>
    <property type="evidence" value="ECO:0007669"/>
    <property type="project" value="InterPro"/>
</dbReference>
<sequence>MSERAIDDLELLRASRRLSGTDGEEPNEAFNEILCRHRDRLKRMVGLRMNQKLQGRLDASDVIQDTFVEASRALEGYLDNPKISVFMWLRRLAGEKLIQAHRKHLGAEKRTANREQPMFAGVPAATSQVVAIQLSGKLTSPSNAAQKREDKDELMDALDQMGEIDREILMLRHFEQLSNHETAEVVGISYEAVKKRYIRALDKLRTIMTKASDS</sequence>
<keyword evidence="3" id="KW-0731">Sigma factor</keyword>
<dbReference type="AlphaFoldDB" id="A0A5B9P976"/>
<evidence type="ECO:0000313" key="7">
    <source>
        <dbReference type="Proteomes" id="UP000322214"/>
    </source>
</evidence>
<dbReference type="RefSeq" id="WP_084417094.1">
    <property type="nucleotide sequence ID" value="NZ_CP042912.1"/>
</dbReference>
<dbReference type="PANTHER" id="PTHR43133">
    <property type="entry name" value="RNA POLYMERASE ECF-TYPE SIGMA FACTO"/>
    <property type="match status" value="1"/>
</dbReference>
<dbReference type="InterPro" id="IPR039425">
    <property type="entry name" value="RNA_pol_sigma-70-like"/>
</dbReference>
<dbReference type="Gene3D" id="1.10.1740.10">
    <property type="match status" value="1"/>
</dbReference>
<dbReference type="Pfam" id="PF04545">
    <property type="entry name" value="Sigma70_r4"/>
    <property type="match status" value="1"/>
</dbReference>
<organism evidence="6 7">
    <name type="scientific">Mariniblastus fucicola</name>
    <dbReference type="NCBI Taxonomy" id="980251"/>
    <lineage>
        <taxon>Bacteria</taxon>
        <taxon>Pseudomonadati</taxon>
        <taxon>Planctomycetota</taxon>
        <taxon>Planctomycetia</taxon>
        <taxon>Pirellulales</taxon>
        <taxon>Pirellulaceae</taxon>
        <taxon>Mariniblastus</taxon>
    </lineage>
</organism>
<keyword evidence="7" id="KW-1185">Reference proteome</keyword>
<name>A0A5B9P976_9BACT</name>
<dbReference type="KEGG" id="mff:MFFC18_12960"/>
<dbReference type="InterPro" id="IPR014284">
    <property type="entry name" value="RNA_pol_sigma-70_dom"/>
</dbReference>
<evidence type="ECO:0000256" key="2">
    <source>
        <dbReference type="ARBA" id="ARBA00023015"/>
    </source>
</evidence>
<dbReference type="STRING" id="980251.GCA_001642875_01579"/>
<keyword evidence="4" id="KW-0804">Transcription</keyword>